<proteinExistence type="predicted"/>
<protein>
    <submittedName>
        <fullName evidence="1">Uncharacterized protein</fullName>
    </submittedName>
</protein>
<reference evidence="1" key="1">
    <citation type="submission" date="2016-02" db="EMBL/GenBank/DDBJ databases">
        <title>WGS assembly of Manihot esculenta.</title>
        <authorList>
            <person name="Bredeson J.V."/>
            <person name="Prochnik S.E."/>
            <person name="Lyons J.B."/>
            <person name="Schmutz J."/>
            <person name="Grimwood J."/>
            <person name="Vrebalov J."/>
            <person name="Bart R.S."/>
            <person name="Amuge T."/>
            <person name="Ferguson M.E."/>
            <person name="Green R."/>
            <person name="Putnam N."/>
            <person name="Stites J."/>
            <person name="Rounsley S."/>
            <person name="Rokhsar D.S."/>
        </authorList>
    </citation>
    <scope>NUCLEOTIDE SEQUENCE [LARGE SCALE GENOMIC DNA]</scope>
    <source>
        <tissue evidence="1">Leaf</tissue>
    </source>
</reference>
<organism evidence="1">
    <name type="scientific">Manihot esculenta</name>
    <name type="common">Cassava</name>
    <name type="synonym">Jatropha manihot</name>
    <dbReference type="NCBI Taxonomy" id="3983"/>
    <lineage>
        <taxon>Eukaryota</taxon>
        <taxon>Viridiplantae</taxon>
        <taxon>Streptophyta</taxon>
        <taxon>Embryophyta</taxon>
        <taxon>Tracheophyta</taxon>
        <taxon>Spermatophyta</taxon>
        <taxon>Magnoliopsida</taxon>
        <taxon>eudicotyledons</taxon>
        <taxon>Gunneridae</taxon>
        <taxon>Pentapetalae</taxon>
        <taxon>rosids</taxon>
        <taxon>fabids</taxon>
        <taxon>Malpighiales</taxon>
        <taxon>Euphorbiaceae</taxon>
        <taxon>Crotonoideae</taxon>
        <taxon>Manihoteae</taxon>
        <taxon>Manihot</taxon>
    </lineage>
</organism>
<dbReference type="EMBL" id="CM004389">
    <property type="protein sequence ID" value="OAY54521.1"/>
    <property type="molecule type" value="Genomic_DNA"/>
</dbReference>
<sequence>MEKDHIQPQPSSLPLAPSLPPCISISFPIQPKFVDIAWHHYHLLVVQDGFIGEDDI</sequence>
<accession>A0A2C9W5L4</accession>
<name>A0A2C9W5L4_MANES</name>
<evidence type="ECO:0000313" key="1">
    <source>
        <dbReference type="EMBL" id="OAY54521.1"/>
    </source>
</evidence>
<dbReference type="AlphaFoldDB" id="A0A2C9W5L4"/>
<gene>
    <name evidence="1" type="ORF">MANES_03G081500</name>
</gene>